<dbReference type="PANTHER" id="PTHR30404">
    <property type="entry name" value="N-ACETYLMURAMOYL-L-ALANINE AMIDASE"/>
    <property type="match status" value="1"/>
</dbReference>
<dbReference type="InterPro" id="IPR002508">
    <property type="entry name" value="MurNAc-LAA_cat"/>
</dbReference>
<protein>
    <recommendedName>
        <fullName evidence="2">MurNAc-LAA domain-containing protein</fullName>
    </recommendedName>
</protein>
<dbReference type="Gene3D" id="3.40.630.40">
    <property type="entry name" value="Zn-dependent exopeptidases"/>
    <property type="match status" value="1"/>
</dbReference>
<accession>A0ABP4LD63</accession>
<dbReference type="Pfam" id="PF18013">
    <property type="entry name" value="Phage_lysozyme2"/>
    <property type="match status" value="1"/>
</dbReference>
<keyword evidence="4" id="KW-1185">Reference proteome</keyword>
<dbReference type="EMBL" id="BAAANC010000001">
    <property type="protein sequence ID" value="GAA1520050.1"/>
    <property type="molecule type" value="Genomic_DNA"/>
</dbReference>
<reference evidence="4" key="1">
    <citation type="journal article" date="2019" name="Int. J. Syst. Evol. Microbiol.">
        <title>The Global Catalogue of Microorganisms (GCM) 10K type strain sequencing project: providing services to taxonomists for standard genome sequencing and annotation.</title>
        <authorList>
            <consortium name="The Broad Institute Genomics Platform"/>
            <consortium name="The Broad Institute Genome Sequencing Center for Infectious Disease"/>
            <person name="Wu L."/>
            <person name="Ma J."/>
        </authorList>
    </citation>
    <scope>NUCLEOTIDE SEQUENCE [LARGE SCALE GENOMIC DNA]</scope>
    <source>
        <strain evidence="4">JCM 14303</strain>
    </source>
</reference>
<dbReference type="Gene3D" id="1.10.530.10">
    <property type="match status" value="1"/>
</dbReference>
<evidence type="ECO:0000259" key="2">
    <source>
        <dbReference type="SMART" id="SM00646"/>
    </source>
</evidence>
<dbReference type="PANTHER" id="PTHR30404:SF0">
    <property type="entry name" value="N-ACETYLMURAMOYL-L-ALANINE AMIDASE AMIC"/>
    <property type="match status" value="1"/>
</dbReference>
<dbReference type="SUPFAM" id="SSF53187">
    <property type="entry name" value="Zn-dependent exopeptidases"/>
    <property type="match status" value="1"/>
</dbReference>
<dbReference type="Pfam" id="PF01520">
    <property type="entry name" value="Amidase_3"/>
    <property type="match status" value="1"/>
</dbReference>
<evidence type="ECO:0000256" key="1">
    <source>
        <dbReference type="ARBA" id="ARBA00022801"/>
    </source>
</evidence>
<dbReference type="SMART" id="SM00646">
    <property type="entry name" value="Ami_3"/>
    <property type="match status" value="1"/>
</dbReference>
<organism evidence="3 4">
    <name type="scientific">Kribbella lupini</name>
    <dbReference type="NCBI Taxonomy" id="291602"/>
    <lineage>
        <taxon>Bacteria</taxon>
        <taxon>Bacillati</taxon>
        <taxon>Actinomycetota</taxon>
        <taxon>Actinomycetes</taxon>
        <taxon>Propionibacteriales</taxon>
        <taxon>Kribbellaceae</taxon>
        <taxon>Kribbella</taxon>
    </lineage>
</organism>
<comment type="caution">
    <text evidence="3">The sequence shown here is derived from an EMBL/GenBank/DDBJ whole genome shotgun (WGS) entry which is preliminary data.</text>
</comment>
<feature type="domain" description="MurNAc-LAA" evidence="2">
    <location>
        <begin position="73"/>
        <end position="188"/>
    </location>
</feature>
<proteinExistence type="predicted"/>
<name>A0ABP4LD63_9ACTN</name>
<sequence>MPTLTHPIVVIDPGHGGSQDVAGSTADHVFGAGVSEKAATLDLARRVRDRLGRSATVLLTRDSDTNLSLGSRAGFARMVEADYFVSLHFNGHPDPSYDSTEVFVSRQSTDGDRLLAQELHRSITAAIGTTAGGVLAADLGVVVRDRHAATTNVALLEICDLTNSTRAGSATNPAFLDTIATAVCAAIQARLAVGANGVAPLGLVRAQDLDTDVRGMLELIRVRAQVKATAARHFADTDRFVQVLRSRYLDRYLADPSPLTGLEAIARIGAQNTSGVVTTICGTPDRWEQMTPALNSIRVPGLSDVPGLAGLLDDVGAATAVLTVANRRELDHVDGPFLLGRHDVDALDCAARSTAALDPDLAGGNDINESQLMHWATGVKYHDWSEERIRDLFVAYELWHLELWDVFGRDPINDLIAEDAGWHLARSLRNATIHPDHLLDELDRCFRDARAWVGGLLAQRRDQLDTQILAETPPTAHIHWTGDAIDAGMVDHPYRAPSIRQLLRDGRPVDEVLQSRLVDNYAAVYALIFEAEANPQHVSGLQRMMAAGDLDWAFRRFGEPGRATTSGLGLPAARSLDETGPLSNEEWTWVESWQARGVVGIDRLTADPAANARLVAGAIFCGRHIVSPSENADPLLCVDPAVTAADPRAQALIPHVTARGPIIDWPSVSSTERLRYVVARLVDGYGYPVNGAAGIVGNLTAESEVVPSRLEGSALLTPMRSLDFAGKSRDWEPAEVMNRDDAAKQGPLKPGVGLAQWTWGPRRRGLFAHRYGNRPAGTGILFDLDAQIDYLVTELRTGYAGVETVVTNPAVTVDAASDEVVYTFETPGSVLDANRDKLPRADPAVQAVFAERRPMAQRAKTAYENH</sequence>
<evidence type="ECO:0000313" key="4">
    <source>
        <dbReference type="Proteomes" id="UP001500363"/>
    </source>
</evidence>
<dbReference type="InterPro" id="IPR041219">
    <property type="entry name" value="Phage_lysozyme2"/>
</dbReference>
<dbReference type="InterPro" id="IPR050695">
    <property type="entry name" value="N-acetylmuramoyl_amidase_3"/>
</dbReference>
<keyword evidence="1" id="KW-0378">Hydrolase</keyword>
<dbReference type="CDD" id="cd02696">
    <property type="entry name" value="MurNAc-LAA"/>
    <property type="match status" value="1"/>
</dbReference>
<dbReference type="RefSeq" id="WP_344172440.1">
    <property type="nucleotide sequence ID" value="NZ_BAAANC010000001.1"/>
</dbReference>
<evidence type="ECO:0000313" key="3">
    <source>
        <dbReference type="EMBL" id="GAA1520050.1"/>
    </source>
</evidence>
<dbReference type="Proteomes" id="UP001500363">
    <property type="component" value="Unassembled WGS sequence"/>
</dbReference>
<gene>
    <name evidence="3" type="ORF">GCM10009741_20790</name>
</gene>